<organism evidence="1">
    <name type="scientific">marine sediment metagenome</name>
    <dbReference type="NCBI Taxonomy" id="412755"/>
    <lineage>
        <taxon>unclassified sequences</taxon>
        <taxon>metagenomes</taxon>
        <taxon>ecological metagenomes</taxon>
    </lineage>
</organism>
<sequence>MGLSEEEFWNLDARELAVLRSTYEEAERRADLRAGMIVSVLTAIHSAKGTRIRQPAEWFAWHRKREQTVEEMYAVMKSFMGENGKPN</sequence>
<accession>A0A0F9A372</accession>
<reference evidence="1" key="1">
    <citation type="journal article" date="2015" name="Nature">
        <title>Complex archaea that bridge the gap between prokaryotes and eukaryotes.</title>
        <authorList>
            <person name="Spang A."/>
            <person name="Saw J.H."/>
            <person name="Jorgensen S.L."/>
            <person name="Zaremba-Niedzwiedzka K."/>
            <person name="Martijn J."/>
            <person name="Lind A.E."/>
            <person name="van Eijk R."/>
            <person name="Schleper C."/>
            <person name="Guy L."/>
            <person name="Ettema T.J."/>
        </authorList>
    </citation>
    <scope>NUCLEOTIDE SEQUENCE</scope>
</reference>
<gene>
    <name evidence="1" type="ORF">LCGC14_2620360</name>
</gene>
<protein>
    <submittedName>
        <fullName evidence="1">Uncharacterized protein</fullName>
    </submittedName>
</protein>
<evidence type="ECO:0000313" key="1">
    <source>
        <dbReference type="EMBL" id="KKL04009.1"/>
    </source>
</evidence>
<name>A0A0F9A372_9ZZZZ</name>
<dbReference type="EMBL" id="LAZR01044705">
    <property type="protein sequence ID" value="KKL04009.1"/>
    <property type="molecule type" value="Genomic_DNA"/>
</dbReference>
<proteinExistence type="predicted"/>
<comment type="caution">
    <text evidence="1">The sequence shown here is derived from an EMBL/GenBank/DDBJ whole genome shotgun (WGS) entry which is preliminary data.</text>
</comment>
<dbReference type="AlphaFoldDB" id="A0A0F9A372"/>